<gene>
    <name evidence="1" type="ORF">J0X27_05330</name>
</gene>
<organism evidence="1 2">
    <name type="scientific">Natrinema longum</name>
    <dbReference type="NCBI Taxonomy" id="370324"/>
    <lineage>
        <taxon>Archaea</taxon>
        <taxon>Methanobacteriati</taxon>
        <taxon>Methanobacteriota</taxon>
        <taxon>Stenosarchaea group</taxon>
        <taxon>Halobacteria</taxon>
        <taxon>Halobacteriales</taxon>
        <taxon>Natrialbaceae</taxon>
        <taxon>Natrinema</taxon>
    </lineage>
</organism>
<name>A0A8A2UDR2_9EURY</name>
<dbReference type="KEGG" id="hlo:J0X27_05330"/>
<dbReference type="OrthoDB" id="200440at2157"/>
<dbReference type="EMBL" id="CP071463">
    <property type="protein sequence ID" value="QSW86951.1"/>
    <property type="molecule type" value="Genomic_DNA"/>
</dbReference>
<accession>A0A8A2UDR2</accession>
<proteinExistence type="predicted"/>
<evidence type="ECO:0000313" key="2">
    <source>
        <dbReference type="Proteomes" id="UP000663191"/>
    </source>
</evidence>
<protein>
    <submittedName>
        <fullName evidence="1">Uncharacterized protein</fullName>
    </submittedName>
</protein>
<reference evidence="1 2" key="1">
    <citation type="journal article" date="2006" name="Int. J. Syst. Evol. Microbiol.">
        <title>Haloterrigena longa sp. nov. and Haloterrigena limicola sp. nov., extremely halophilic archaea isolated from a salt lake.</title>
        <authorList>
            <person name="Cui H.L."/>
            <person name="Tohty D."/>
            <person name="Zhou P.J."/>
            <person name="Liu S.J."/>
        </authorList>
    </citation>
    <scope>NUCLEOTIDE SEQUENCE [LARGE SCALE GENOMIC DNA]</scope>
    <source>
        <strain evidence="1 2">ABH32</strain>
    </source>
</reference>
<dbReference type="Proteomes" id="UP000663191">
    <property type="component" value="Chromosome"/>
</dbReference>
<sequence length="241" mass="26947">MSEVNDELDELAERLRDLKYYKTVLEEAFDGSAPSMTSSAVQVAEKGVEVTQEDLLENVQSDDMGEGNAELDDLGADGQNDLEVQLTPDVETQIKQIRSAKKQVKNVTETIEGQLDSKRDEWSTKVAAAEELQKILGGQDSDFARTLNHMHTLLTRELMDLSGSATSFVSKWDNATSDWEKHQSLQSFDDFQEKHDLSDSTIEDVKTLSKSQQLTLADVSLDSLEEMKRVDELESAVELNL</sequence>
<evidence type="ECO:0000313" key="1">
    <source>
        <dbReference type="EMBL" id="QSW86951.1"/>
    </source>
</evidence>
<keyword evidence="2" id="KW-1185">Reference proteome</keyword>
<dbReference type="AlphaFoldDB" id="A0A8A2UDR2"/>